<dbReference type="PANTHER" id="PTHR45850">
    <property type="entry name" value="SORTING NEXIN FAMILY MEMBER"/>
    <property type="match status" value="1"/>
</dbReference>
<sequence>MDTNPTPDDKTTRNALEELEEPTNEEPLVITISGLSVDNNQIKINIAMKTSLPQYERNEAMVTRTCSDLENLHAIFLENPKYAGLIIPPLIPQPELEVDRDSLAFYTEDEDPESEVFQKMRSDLQRQECAFNQGIHFKI</sequence>
<dbReference type="AlphaFoldDB" id="A0A0C2MX18"/>
<proteinExistence type="predicted"/>
<evidence type="ECO:0000313" key="2">
    <source>
        <dbReference type="EMBL" id="KII68700.1"/>
    </source>
</evidence>
<protein>
    <submittedName>
        <fullName evidence="2">Sorting nexin-32</fullName>
    </submittedName>
</protein>
<dbReference type="PANTHER" id="PTHR45850:SF1">
    <property type="entry name" value="SORTING NEXIN 6, ISOFORM B"/>
    <property type="match status" value="1"/>
</dbReference>
<feature type="compositionally biased region" description="Basic and acidic residues" evidence="1">
    <location>
        <begin position="7"/>
        <end position="16"/>
    </location>
</feature>
<accession>A0A0C2MX18</accession>
<dbReference type="Gene3D" id="3.30.1520.10">
    <property type="entry name" value="Phox-like domain"/>
    <property type="match status" value="1"/>
</dbReference>
<dbReference type="EMBL" id="JWZT01002718">
    <property type="protein sequence ID" value="KII68700.1"/>
    <property type="molecule type" value="Genomic_DNA"/>
</dbReference>
<evidence type="ECO:0000256" key="1">
    <source>
        <dbReference type="SAM" id="MobiDB-lite"/>
    </source>
</evidence>
<gene>
    <name evidence="2" type="ORF">RF11_01059</name>
</gene>
<name>A0A0C2MX18_THEKT</name>
<reference evidence="2 3" key="1">
    <citation type="journal article" date="2014" name="Genome Biol. Evol.">
        <title>The genome of the myxosporean Thelohanellus kitauei shows adaptations to nutrient acquisition within its fish host.</title>
        <authorList>
            <person name="Yang Y."/>
            <person name="Xiong J."/>
            <person name="Zhou Z."/>
            <person name="Huo F."/>
            <person name="Miao W."/>
            <person name="Ran C."/>
            <person name="Liu Y."/>
            <person name="Zhang J."/>
            <person name="Feng J."/>
            <person name="Wang M."/>
            <person name="Wang M."/>
            <person name="Wang L."/>
            <person name="Yao B."/>
        </authorList>
    </citation>
    <scope>NUCLEOTIDE SEQUENCE [LARGE SCALE GENOMIC DNA]</scope>
    <source>
        <strain evidence="2">Wuqing</strain>
    </source>
</reference>
<dbReference type="Proteomes" id="UP000031668">
    <property type="component" value="Unassembled WGS sequence"/>
</dbReference>
<evidence type="ECO:0000313" key="3">
    <source>
        <dbReference type="Proteomes" id="UP000031668"/>
    </source>
</evidence>
<dbReference type="GO" id="GO:0035091">
    <property type="term" value="F:phosphatidylinositol binding"/>
    <property type="evidence" value="ECO:0007669"/>
    <property type="project" value="InterPro"/>
</dbReference>
<dbReference type="OMA" id="LSICAYW"/>
<organism evidence="2 3">
    <name type="scientific">Thelohanellus kitauei</name>
    <name type="common">Myxosporean</name>
    <dbReference type="NCBI Taxonomy" id="669202"/>
    <lineage>
        <taxon>Eukaryota</taxon>
        <taxon>Metazoa</taxon>
        <taxon>Cnidaria</taxon>
        <taxon>Myxozoa</taxon>
        <taxon>Myxosporea</taxon>
        <taxon>Bivalvulida</taxon>
        <taxon>Platysporina</taxon>
        <taxon>Myxobolidae</taxon>
        <taxon>Thelohanellus</taxon>
    </lineage>
</organism>
<dbReference type="InterPro" id="IPR036871">
    <property type="entry name" value="PX_dom_sf"/>
</dbReference>
<feature type="region of interest" description="Disordered" evidence="1">
    <location>
        <begin position="1"/>
        <end position="24"/>
    </location>
</feature>
<comment type="caution">
    <text evidence="2">The sequence shown here is derived from an EMBL/GenBank/DDBJ whole genome shotgun (WGS) entry which is preliminary data.</text>
</comment>
<keyword evidence="3" id="KW-1185">Reference proteome</keyword>